<evidence type="ECO:0000313" key="2">
    <source>
        <dbReference type="EMBL" id="KAK7329200.1"/>
    </source>
</evidence>
<accession>A0AAN9L4A2</accession>
<proteinExistence type="predicted"/>
<dbReference type="PANTHER" id="PTHR11216">
    <property type="entry name" value="EH DOMAIN"/>
    <property type="match status" value="1"/>
</dbReference>
<evidence type="ECO:0000256" key="1">
    <source>
        <dbReference type="SAM" id="MobiDB-lite"/>
    </source>
</evidence>
<protein>
    <submittedName>
        <fullName evidence="2">Uncharacterized protein</fullName>
    </submittedName>
</protein>
<dbReference type="Proteomes" id="UP001367508">
    <property type="component" value="Unassembled WGS sequence"/>
</dbReference>
<dbReference type="GO" id="GO:0005634">
    <property type="term" value="C:nucleus"/>
    <property type="evidence" value="ECO:0007669"/>
    <property type="project" value="TreeGrafter"/>
</dbReference>
<sequence>MNTLNPRPLTSPDERRTTPNGLPMPTGSNWPKQALAQVEAYADQAKIGFLGRNKFYNALRLAIATPSERDLTPDIVKAVLFGPSTAKVPACRHSNRTLGQ</sequence>
<comment type="caution">
    <text evidence="2">The sequence shown here is derived from an EMBL/GenBank/DDBJ whole genome shotgun (WGS) entry which is preliminary data.</text>
</comment>
<organism evidence="2 3">
    <name type="scientific">Canavalia gladiata</name>
    <name type="common">Sword bean</name>
    <name type="synonym">Dolichos gladiatus</name>
    <dbReference type="NCBI Taxonomy" id="3824"/>
    <lineage>
        <taxon>Eukaryota</taxon>
        <taxon>Viridiplantae</taxon>
        <taxon>Streptophyta</taxon>
        <taxon>Embryophyta</taxon>
        <taxon>Tracheophyta</taxon>
        <taxon>Spermatophyta</taxon>
        <taxon>Magnoliopsida</taxon>
        <taxon>eudicotyledons</taxon>
        <taxon>Gunneridae</taxon>
        <taxon>Pentapetalae</taxon>
        <taxon>rosids</taxon>
        <taxon>fabids</taxon>
        <taxon>Fabales</taxon>
        <taxon>Fabaceae</taxon>
        <taxon>Papilionoideae</taxon>
        <taxon>50 kb inversion clade</taxon>
        <taxon>NPAAA clade</taxon>
        <taxon>indigoferoid/millettioid clade</taxon>
        <taxon>Phaseoleae</taxon>
        <taxon>Canavalia</taxon>
    </lineage>
</organism>
<dbReference type="GO" id="GO:0006897">
    <property type="term" value="P:endocytosis"/>
    <property type="evidence" value="ECO:0007669"/>
    <property type="project" value="TreeGrafter"/>
</dbReference>
<keyword evidence="3" id="KW-1185">Reference proteome</keyword>
<dbReference type="Gene3D" id="1.10.238.10">
    <property type="entry name" value="EF-hand"/>
    <property type="match status" value="1"/>
</dbReference>
<dbReference type="GO" id="GO:0005737">
    <property type="term" value="C:cytoplasm"/>
    <property type="evidence" value="ECO:0007669"/>
    <property type="project" value="TreeGrafter"/>
</dbReference>
<name>A0AAN9L4A2_CANGL</name>
<dbReference type="EMBL" id="JAYMYQ010000005">
    <property type="protein sequence ID" value="KAK7329200.1"/>
    <property type="molecule type" value="Genomic_DNA"/>
</dbReference>
<dbReference type="PANTHER" id="PTHR11216:SF137">
    <property type="entry name" value="CALCIUM-BINDING EF HAND FAMILY PROTEIN"/>
    <property type="match status" value="1"/>
</dbReference>
<reference evidence="2 3" key="1">
    <citation type="submission" date="2024-01" db="EMBL/GenBank/DDBJ databases">
        <title>The genomes of 5 underutilized Papilionoideae crops provide insights into root nodulation and disease resistanc.</title>
        <authorList>
            <person name="Jiang F."/>
        </authorList>
    </citation>
    <scope>NUCLEOTIDE SEQUENCE [LARGE SCALE GENOMIC DNA]</scope>
    <source>
        <strain evidence="2">LVBAO_FW01</strain>
        <tissue evidence="2">Leaves</tissue>
    </source>
</reference>
<dbReference type="AlphaFoldDB" id="A0AAN9L4A2"/>
<dbReference type="GO" id="GO:0005886">
    <property type="term" value="C:plasma membrane"/>
    <property type="evidence" value="ECO:0007669"/>
    <property type="project" value="TreeGrafter"/>
</dbReference>
<gene>
    <name evidence="2" type="ORF">VNO77_23350</name>
</gene>
<feature type="region of interest" description="Disordered" evidence="1">
    <location>
        <begin position="1"/>
        <end position="30"/>
    </location>
</feature>
<evidence type="ECO:0000313" key="3">
    <source>
        <dbReference type="Proteomes" id="UP001367508"/>
    </source>
</evidence>
<dbReference type="GO" id="GO:0016197">
    <property type="term" value="P:endosomal transport"/>
    <property type="evidence" value="ECO:0007669"/>
    <property type="project" value="TreeGrafter"/>
</dbReference>